<protein>
    <submittedName>
        <fullName evidence="1">Uncharacterized protein</fullName>
    </submittedName>
</protein>
<dbReference type="OrthoDB" id="10255449at2759"/>
<organism evidence="1 2">
    <name type="scientific">Monilinia fructigena</name>
    <dbReference type="NCBI Taxonomy" id="38457"/>
    <lineage>
        <taxon>Eukaryota</taxon>
        <taxon>Fungi</taxon>
        <taxon>Dikarya</taxon>
        <taxon>Ascomycota</taxon>
        <taxon>Pezizomycotina</taxon>
        <taxon>Leotiomycetes</taxon>
        <taxon>Helotiales</taxon>
        <taxon>Sclerotiniaceae</taxon>
        <taxon>Monilinia</taxon>
    </lineage>
</organism>
<accession>A0A395J3N3</accession>
<evidence type="ECO:0000313" key="1">
    <source>
        <dbReference type="EMBL" id="RAL67090.1"/>
    </source>
</evidence>
<proteinExistence type="predicted"/>
<name>A0A395J3N3_9HELO</name>
<dbReference type="Proteomes" id="UP000249056">
    <property type="component" value="Unassembled WGS sequence"/>
</dbReference>
<comment type="caution">
    <text evidence="1">The sequence shown here is derived from an EMBL/GenBank/DDBJ whole genome shotgun (WGS) entry which is preliminary data.</text>
</comment>
<reference evidence="1 2" key="1">
    <citation type="submission" date="2018-06" db="EMBL/GenBank/DDBJ databases">
        <title>Genome Sequence of the Brown Rot Fungal Pathogen Monilinia fructigena.</title>
        <authorList>
            <person name="Landi L."/>
            <person name="De Miccolis Angelini R.M."/>
            <person name="Pollastro S."/>
            <person name="Abate D."/>
            <person name="Faretra F."/>
            <person name="Romanazzi G."/>
        </authorList>
    </citation>
    <scope>NUCLEOTIDE SEQUENCE [LARGE SCALE GENOMIC DNA]</scope>
    <source>
        <strain evidence="1 2">Mfrg269</strain>
    </source>
</reference>
<evidence type="ECO:0000313" key="2">
    <source>
        <dbReference type="Proteomes" id="UP000249056"/>
    </source>
</evidence>
<gene>
    <name evidence="1" type="ORF">DID88_007870</name>
</gene>
<dbReference type="EMBL" id="QKRW01000004">
    <property type="protein sequence ID" value="RAL67090.1"/>
    <property type="molecule type" value="Genomic_DNA"/>
</dbReference>
<keyword evidence="2" id="KW-1185">Reference proteome</keyword>
<dbReference type="AlphaFoldDB" id="A0A395J3N3"/>
<sequence length="70" mass="8392">MNILRNLRFWLRKMRRISSTRKLCHLNVEAGSDEATKAAVLKDDQRVWNLHENLIVFKDSLERLSKRLQE</sequence>